<dbReference type="Proteomes" id="UP000193431">
    <property type="component" value="Chromosome"/>
</dbReference>
<protein>
    <recommendedName>
        <fullName evidence="3">DUF1186 domain-containing protein</fullName>
    </recommendedName>
</protein>
<dbReference type="InterPro" id="IPR011990">
    <property type="entry name" value="TPR-like_helical_dom_sf"/>
</dbReference>
<name>A0A1W6MIG4_9FLAO</name>
<accession>A0A1W6MIG4</accession>
<organism evidence="1 2">
    <name type="scientific">Nonlabens spongiae</name>
    <dbReference type="NCBI Taxonomy" id="331648"/>
    <lineage>
        <taxon>Bacteria</taxon>
        <taxon>Pseudomonadati</taxon>
        <taxon>Bacteroidota</taxon>
        <taxon>Flavobacteriia</taxon>
        <taxon>Flavobacteriales</taxon>
        <taxon>Flavobacteriaceae</taxon>
        <taxon>Nonlabens</taxon>
    </lineage>
</organism>
<sequence>MGRRAVIKIRGSMIELKKLNITNDPSFLSDKSGLDRFGEALLSDIQYDVSKNKRNVFKRIDRAIKKYPNVPQFKNALMSYYMINDDHEKGYKYNRYILKKHPDYPYATINLAAEYVQTGDLDEALDVLGSDFSIAKIFPERTVFHEDEVFAFYHVVACYFLAQNDPGKAEDILDNLKEINGQHFKLEILEEQIFRTTMMMAVDRNILDSDLSDDFEGNYTGEDPDYIPVYHNKEFEEHIYQNDIDAYLPVVNMINDNDFESSDLILPLQHAVKKYPQFSEAFSSDRLGQEHINFHIHAIICLCYYKVPLALKHLLEFIDQDSGFYEFYIGDLGEDIIVPAIVKQTQELDELAEFTCNEGVYTYSRALAGSALVNAPIYGDFSMKTVESSVAKVLDFYISIEEAEIVDRDFLGLFVSNLVDVNLKSRLDKIKKLYDQGKVSKGIAGTYQEVEEDTNYGTSQNYHKPLPNSLEEFYKSINKKWNW</sequence>
<dbReference type="AlphaFoldDB" id="A0A1W6MIG4"/>
<evidence type="ECO:0000313" key="2">
    <source>
        <dbReference type="Proteomes" id="UP000193431"/>
    </source>
</evidence>
<dbReference type="STRING" id="331648.BST97_05025"/>
<evidence type="ECO:0008006" key="3">
    <source>
        <dbReference type="Google" id="ProtNLM"/>
    </source>
</evidence>
<reference evidence="1 2" key="1">
    <citation type="submission" date="2016-11" db="EMBL/GenBank/DDBJ databases">
        <title>Trade-off between light-utilization and light-protection in marine flavobacteria.</title>
        <authorList>
            <person name="Kumagai Y."/>
        </authorList>
    </citation>
    <scope>NUCLEOTIDE SEQUENCE [LARGE SCALE GENOMIC DNA]</scope>
    <source>
        <strain evidence="1 2">JCM 13191</strain>
    </source>
</reference>
<dbReference type="EMBL" id="CP019344">
    <property type="protein sequence ID" value="ARN77395.1"/>
    <property type="molecule type" value="Genomic_DNA"/>
</dbReference>
<dbReference type="Gene3D" id="1.25.40.10">
    <property type="entry name" value="Tetratricopeptide repeat domain"/>
    <property type="match status" value="1"/>
</dbReference>
<dbReference type="SUPFAM" id="SSF48452">
    <property type="entry name" value="TPR-like"/>
    <property type="match status" value="1"/>
</dbReference>
<keyword evidence="2" id="KW-1185">Reference proteome</keyword>
<gene>
    <name evidence="1" type="ORF">BST97_05025</name>
</gene>
<evidence type="ECO:0000313" key="1">
    <source>
        <dbReference type="EMBL" id="ARN77395.1"/>
    </source>
</evidence>
<proteinExistence type="predicted"/>